<protein>
    <submittedName>
        <fullName evidence="1">Uncharacterized protein</fullName>
    </submittedName>
</protein>
<accession>A0A4E0R4H4</accession>
<comment type="caution">
    <text evidence="1">The sequence shown here is derived from an EMBL/GenBank/DDBJ whole genome shotgun (WGS) entry which is preliminary data.</text>
</comment>
<dbReference type="EMBL" id="JSZA02000019">
    <property type="protein sequence ID" value="TGO03422.1"/>
    <property type="molecule type" value="Genomic_DNA"/>
</dbReference>
<dbReference type="Proteomes" id="UP000030428">
    <property type="component" value="Unassembled WGS sequence"/>
</dbReference>
<gene>
    <name evidence="1" type="ORF">PN36_06640</name>
</gene>
<keyword evidence="2" id="KW-1185">Reference proteome</keyword>
<name>A0A4E0R4H4_9GAMM</name>
<sequence>MLASFCFVSPSAFAETNTITLTKVVKGVGTVSKIVKISANMFKLFCQNAVNPNECESNADAAQVGIYTGAIGAAVYWLFSD</sequence>
<reference evidence="1 2" key="1">
    <citation type="journal article" date="2016" name="Front. Microbiol.">
        <title>Single-Cell (Meta-)Genomics of a Dimorphic Candidatus Thiomargarita nelsonii Reveals Genomic Plasticity.</title>
        <authorList>
            <person name="Flood B.E."/>
            <person name="Fliss P."/>
            <person name="Jones D.S."/>
            <person name="Dick G.J."/>
            <person name="Jain S."/>
            <person name="Kaster A.K."/>
            <person name="Winkel M."/>
            <person name="Mussmann M."/>
            <person name="Bailey J."/>
        </authorList>
    </citation>
    <scope>NUCLEOTIDE SEQUENCE [LARGE SCALE GENOMIC DNA]</scope>
    <source>
        <strain evidence="1">Hydrate Ridge</strain>
    </source>
</reference>
<evidence type="ECO:0000313" key="2">
    <source>
        <dbReference type="Proteomes" id="UP000030428"/>
    </source>
</evidence>
<evidence type="ECO:0000313" key="1">
    <source>
        <dbReference type="EMBL" id="TGO03422.1"/>
    </source>
</evidence>
<organism evidence="1 2">
    <name type="scientific">Candidatus Thiomargarita nelsonii</name>
    <dbReference type="NCBI Taxonomy" id="1003181"/>
    <lineage>
        <taxon>Bacteria</taxon>
        <taxon>Pseudomonadati</taxon>
        <taxon>Pseudomonadota</taxon>
        <taxon>Gammaproteobacteria</taxon>
        <taxon>Thiotrichales</taxon>
        <taxon>Thiotrichaceae</taxon>
        <taxon>Thiomargarita</taxon>
    </lineage>
</organism>
<dbReference type="AlphaFoldDB" id="A0A4E0R4H4"/>
<proteinExistence type="predicted"/>